<dbReference type="PANTHER" id="PTHR15377:SF3">
    <property type="entry name" value="WW DOMAIN-CONTAINING PROTEIN"/>
    <property type="match status" value="1"/>
</dbReference>
<dbReference type="GO" id="GO:0003712">
    <property type="term" value="F:transcription coregulator activity"/>
    <property type="evidence" value="ECO:0007669"/>
    <property type="project" value="TreeGrafter"/>
</dbReference>
<evidence type="ECO:0000256" key="1">
    <source>
        <dbReference type="ARBA" id="ARBA00022737"/>
    </source>
</evidence>
<name>A0A9D4J0F5_DREPO</name>
<keyword evidence="1" id="KW-0677">Repeat</keyword>
<evidence type="ECO:0000259" key="3">
    <source>
        <dbReference type="PROSITE" id="PS51676"/>
    </source>
</evidence>
<feature type="compositionally biased region" description="Basic and acidic residues" evidence="2">
    <location>
        <begin position="62"/>
        <end position="83"/>
    </location>
</feature>
<feature type="domain" description="FF" evidence="3">
    <location>
        <begin position="223"/>
        <end position="288"/>
    </location>
</feature>
<feature type="region of interest" description="Disordered" evidence="2">
    <location>
        <begin position="289"/>
        <end position="309"/>
    </location>
</feature>
<sequence>SKSEFMSLLKETSDIERHSRWSDIKRKIDSDPRYKAVESSSRREDWFKDYVKTLDEESDNDEDRKTRETREKQERVEASIRKREEEVRSSLSTSLREREKERELHKKDEAIQLFNALLVDLVRNSEALWRDTRKQLRKDHRWELASLLEREEKETLFEEHIKALAKKSKDMFHKLLDETPDLTLSSSWKEVKKMIKEDPRYTKFSSSDRRREAEFDEYLRERYVTAKSEFRELLKETKLITYNSRGKLQESDAHMNDIIKILENDKRYLTLEPVADERRKILISYIDDLDKKGVPPPPTATEPSRRNIK</sequence>
<dbReference type="AlphaFoldDB" id="A0A9D4J0F5"/>
<dbReference type="InterPro" id="IPR002713">
    <property type="entry name" value="FF_domain"/>
</dbReference>
<dbReference type="InterPro" id="IPR036517">
    <property type="entry name" value="FF_domain_sf"/>
</dbReference>
<accession>A0A9D4J0F5</accession>
<dbReference type="SUPFAM" id="SSF81698">
    <property type="entry name" value="FF domain"/>
    <property type="match status" value="3"/>
</dbReference>
<protein>
    <recommendedName>
        <fullName evidence="3">FF domain-containing protein</fullName>
    </recommendedName>
</protein>
<dbReference type="GO" id="GO:0070063">
    <property type="term" value="F:RNA polymerase binding"/>
    <property type="evidence" value="ECO:0007669"/>
    <property type="project" value="InterPro"/>
</dbReference>
<evidence type="ECO:0000256" key="2">
    <source>
        <dbReference type="SAM" id="MobiDB-lite"/>
    </source>
</evidence>
<organism evidence="4 5">
    <name type="scientific">Dreissena polymorpha</name>
    <name type="common">Zebra mussel</name>
    <name type="synonym">Mytilus polymorpha</name>
    <dbReference type="NCBI Taxonomy" id="45954"/>
    <lineage>
        <taxon>Eukaryota</taxon>
        <taxon>Metazoa</taxon>
        <taxon>Spiralia</taxon>
        <taxon>Lophotrochozoa</taxon>
        <taxon>Mollusca</taxon>
        <taxon>Bivalvia</taxon>
        <taxon>Autobranchia</taxon>
        <taxon>Heteroconchia</taxon>
        <taxon>Euheterodonta</taxon>
        <taxon>Imparidentia</taxon>
        <taxon>Neoheterodontei</taxon>
        <taxon>Myida</taxon>
        <taxon>Dreissenoidea</taxon>
        <taxon>Dreissenidae</taxon>
        <taxon>Dreissena</taxon>
    </lineage>
</organism>
<reference evidence="4" key="1">
    <citation type="journal article" date="2019" name="bioRxiv">
        <title>The Genome of the Zebra Mussel, Dreissena polymorpha: A Resource for Invasive Species Research.</title>
        <authorList>
            <person name="McCartney M.A."/>
            <person name="Auch B."/>
            <person name="Kono T."/>
            <person name="Mallez S."/>
            <person name="Zhang Y."/>
            <person name="Obille A."/>
            <person name="Becker A."/>
            <person name="Abrahante J.E."/>
            <person name="Garbe J."/>
            <person name="Badalamenti J.P."/>
            <person name="Herman A."/>
            <person name="Mangelson H."/>
            <person name="Liachko I."/>
            <person name="Sullivan S."/>
            <person name="Sone E.D."/>
            <person name="Koren S."/>
            <person name="Silverstein K.A.T."/>
            <person name="Beckman K.B."/>
            <person name="Gohl D.M."/>
        </authorList>
    </citation>
    <scope>NUCLEOTIDE SEQUENCE</scope>
    <source>
        <strain evidence="4">Duluth1</strain>
        <tissue evidence="4">Whole animal</tissue>
    </source>
</reference>
<dbReference type="InterPro" id="IPR045148">
    <property type="entry name" value="TCRG1-like"/>
</dbReference>
<dbReference type="PROSITE" id="PS51676">
    <property type="entry name" value="FF"/>
    <property type="match status" value="3"/>
</dbReference>
<dbReference type="SMART" id="SM00441">
    <property type="entry name" value="FF"/>
    <property type="match status" value="4"/>
</dbReference>
<keyword evidence="5" id="KW-1185">Reference proteome</keyword>
<evidence type="ECO:0000313" key="5">
    <source>
        <dbReference type="Proteomes" id="UP000828390"/>
    </source>
</evidence>
<feature type="domain" description="FF" evidence="3">
    <location>
        <begin position="1"/>
        <end position="53"/>
    </location>
</feature>
<feature type="region of interest" description="Disordered" evidence="2">
    <location>
        <begin position="55"/>
        <end position="83"/>
    </location>
</feature>
<dbReference type="PANTHER" id="PTHR15377">
    <property type="entry name" value="TRANSCRIPTION ELONGATION REGULATOR 1"/>
    <property type="match status" value="1"/>
</dbReference>
<dbReference type="FunFam" id="1.10.10.440:FF:000006">
    <property type="entry name" value="Transcription elongation regulator 1 (CA150)"/>
    <property type="match status" value="1"/>
</dbReference>
<proteinExistence type="predicted"/>
<feature type="domain" description="FF" evidence="3">
    <location>
        <begin position="162"/>
        <end position="221"/>
    </location>
</feature>
<dbReference type="FunFam" id="1.10.10.440:FF:000005">
    <property type="entry name" value="Transcription elongation regulator 1 (CA150)"/>
    <property type="match status" value="1"/>
</dbReference>
<dbReference type="EMBL" id="JAIWYP010000008">
    <property type="protein sequence ID" value="KAH3791103.1"/>
    <property type="molecule type" value="Genomic_DNA"/>
</dbReference>
<evidence type="ECO:0000313" key="4">
    <source>
        <dbReference type="EMBL" id="KAH3791103.1"/>
    </source>
</evidence>
<dbReference type="GO" id="GO:0005634">
    <property type="term" value="C:nucleus"/>
    <property type="evidence" value="ECO:0007669"/>
    <property type="project" value="TreeGrafter"/>
</dbReference>
<dbReference type="FunFam" id="1.10.10.440:FF:000008">
    <property type="entry name" value="Transcription elongation regulator 1 (CA150)"/>
    <property type="match status" value="1"/>
</dbReference>
<dbReference type="Pfam" id="PF01846">
    <property type="entry name" value="FF"/>
    <property type="match status" value="4"/>
</dbReference>
<dbReference type="Proteomes" id="UP000828390">
    <property type="component" value="Unassembled WGS sequence"/>
</dbReference>
<feature type="non-terminal residue" evidence="4">
    <location>
        <position position="1"/>
    </location>
</feature>
<gene>
    <name evidence="4" type="ORF">DPMN_169314</name>
</gene>
<comment type="caution">
    <text evidence="4">The sequence shown here is derived from an EMBL/GenBank/DDBJ whole genome shotgun (WGS) entry which is preliminary data.</text>
</comment>
<dbReference type="Gene3D" id="1.10.10.440">
    <property type="entry name" value="FF domain"/>
    <property type="match status" value="4"/>
</dbReference>
<reference evidence="4" key="2">
    <citation type="submission" date="2020-11" db="EMBL/GenBank/DDBJ databases">
        <authorList>
            <person name="McCartney M.A."/>
            <person name="Auch B."/>
            <person name="Kono T."/>
            <person name="Mallez S."/>
            <person name="Becker A."/>
            <person name="Gohl D.M."/>
            <person name="Silverstein K.A.T."/>
            <person name="Koren S."/>
            <person name="Bechman K.B."/>
            <person name="Herman A."/>
            <person name="Abrahante J.E."/>
            <person name="Garbe J."/>
        </authorList>
    </citation>
    <scope>NUCLEOTIDE SEQUENCE</scope>
    <source>
        <strain evidence="4">Duluth1</strain>
        <tissue evidence="4">Whole animal</tissue>
    </source>
</reference>